<dbReference type="GO" id="GO:0006508">
    <property type="term" value="P:proteolysis"/>
    <property type="evidence" value="ECO:0007669"/>
    <property type="project" value="UniProtKB-KW"/>
</dbReference>
<comment type="similarity">
    <text evidence="3 8 10">Belongs to the peptidase S33 family.</text>
</comment>
<dbReference type="GO" id="GO:0005737">
    <property type="term" value="C:cytoplasm"/>
    <property type="evidence" value="ECO:0007669"/>
    <property type="project" value="UniProtKB-SubCell"/>
</dbReference>
<protein>
    <recommendedName>
        <fullName evidence="8 10">Proline iminopeptidase</fullName>
        <shortName evidence="8">PIP</shortName>
        <ecNumber evidence="8 10">3.4.11.5</ecNumber>
    </recommendedName>
    <alternativeName>
        <fullName evidence="8">Prolyl aminopeptidase</fullName>
    </alternativeName>
</protein>
<organism evidence="12 13">
    <name type="scientific">Mycoplasmopsis bovirhinis</name>
    <dbReference type="NCBI Taxonomy" id="29553"/>
    <lineage>
        <taxon>Bacteria</taxon>
        <taxon>Bacillati</taxon>
        <taxon>Mycoplasmatota</taxon>
        <taxon>Mycoplasmoidales</taxon>
        <taxon>Metamycoplasmataceae</taxon>
        <taxon>Mycoplasmopsis</taxon>
    </lineage>
</organism>
<dbReference type="EMBL" id="LR214972">
    <property type="protein sequence ID" value="VEU63111.1"/>
    <property type="molecule type" value="Genomic_DNA"/>
</dbReference>
<evidence type="ECO:0000256" key="10">
    <source>
        <dbReference type="RuleBase" id="RU003421"/>
    </source>
</evidence>
<feature type="active site" description="Nucleophile" evidence="9">
    <location>
        <position position="120"/>
    </location>
</feature>
<evidence type="ECO:0000256" key="2">
    <source>
        <dbReference type="ARBA" id="ARBA00004496"/>
    </source>
</evidence>
<dbReference type="Gene3D" id="3.40.50.1820">
    <property type="entry name" value="alpha/beta hydrolase"/>
    <property type="match status" value="1"/>
</dbReference>
<evidence type="ECO:0000256" key="7">
    <source>
        <dbReference type="ARBA" id="ARBA00022801"/>
    </source>
</evidence>
<dbReference type="Proteomes" id="UP000289952">
    <property type="component" value="Chromosome"/>
</dbReference>
<gene>
    <name evidence="12" type="primary">pip</name>
    <name evidence="12" type="ORF">NCTC10118_00298</name>
</gene>
<dbReference type="PRINTS" id="PR00111">
    <property type="entry name" value="ABHYDROLASE"/>
</dbReference>
<dbReference type="EC" id="3.4.11.5" evidence="8 10"/>
<name>A0A449ADQ5_9BACT</name>
<dbReference type="PANTHER" id="PTHR43722">
    <property type="entry name" value="PROLINE IMINOPEPTIDASE"/>
    <property type="match status" value="1"/>
</dbReference>
<feature type="active site" description="Proton donor" evidence="9">
    <location>
        <position position="307"/>
    </location>
</feature>
<accession>A0A449ADQ5</accession>
<dbReference type="InterPro" id="IPR002410">
    <property type="entry name" value="Peptidase_S33"/>
</dbReference>
<evidence type="ECO:0000256" key="3">
    <source>
        <dbReference type="ARBA" id="ARBA00010088"/>
    </source>
</evidence>
<evidence type="ECO:0000259" key="11">
    <source>
        <dbReference type="Pfam" id="PF00561"/>
    </source>
</evidence>
<dbReference type="GO" id="GO:0004177">
    <property type="term" value="F:aminopeptidase activity"/>
    <property type="evidence" value="ECO:0007669"/>
    <property type="project" value="UniProtKB-UniRule"/>
</dbReference>
<evidence type="ECO:0000256" key="8">
    <source>
        <dbReference type="PIRNR" id="PIRNR006431"/>
    </source>
</evidence>
<dbReference type="OrthoDB" id="53505at2"/>
<keyword evidence="7 8" id="KW-0378">Hydrolase</keyword>
<evidence type="ECO:0000256" key="5">
    <source>
        <dbReference type="ARBA" id="ARBA00022490"/>
    </source>
</evidence>
<dbReference type="RefSeq" id="WP_129621314.1">
    <property type="nucleotide sequence ID" value="NZ_LR214972.1"/>
</dbReference>
<proteinExistence type="inferred from homology"/>
<feature type="active site" evidence="9">
    <location>
        <position position="279"/>
    </location>
</feature>
<evidence type="ECO:0000313" key="12">
    <source>
        <dbReference type="EMBL" id="VEU63111.1"/>
    </source>
</evidence>
<comment type="subcellular location">
    <subcellularLocation>
        <location evidence="2 8">Cytoplasm</location>
    </subcellularLocation>
</comment>
<keyword evidence="5 8" id="KW-0963">Cytoplasm</keyword>
<evidence type="ECO:0000256" key="9">
    <source>
        <dbReference type="PIRSR" id="PIRSR006431-1"/>
    </source>
</evidence>
<dbReference type="PIRSF" id="PIRSF006431">
    <property type="entry name" value="Pept_S33"/>
    <property type="match status" value="1"/>
</dbReference>
<dbReference type="InterPro" id="IPR000073">
    <property type="entry name" value="AB_hydrolase_1"/>
</dbReference>
<feature type="domain" description="AB hydrolase-1" evidence="11">
    <location>
        <begin position="46"/>
        <end position="309"/>
    </location>
</feature>
<evidence type="ECO:0000256" key="6">
    <source>
        <dbReference type="ARBA" id="ARBA00022670"/>
    </source>
</evidence>
<dbReference type="PANTHER" id="PTHR43722:SF1">
    <property type="entry name" value="PROLINE IMINOPEPTIDASE"/>
    <property type="match status" value="1"/>
</dbReference>
<reference evidence="12 13" key="1">
    <citation type="submission" date="2019-01" db="EMBL/GenBank/DDBJ databases">
        <authorList>
            <consortium name="Pathogen Informatics"/>
        </authorList>
    </citation>
    <scope>NUCLEOTIDE SEQUENCE [LARGE SCALE GENOMIC DNA]</scope>
    <source>
        <strain evidence="12 13">NCTC10118</strain>
    </source>
</reference>
<comment type="catalytic activity">
    <reaction evidence="1 8 10">
        <text>Release of N-terminal proline from a peptide.</text>
        <dbReference type="EC" id="3.4.11.5"/>
    </reaction>
</comment>
<dbReference type="Pfam" id="PF00561">
    <property type="entry name" value="Abhydrolase_1"/>
    <property type="match status" value="1"/>
</dbReference>
<dbReference type="PRINTS" id="PR00793">
    <property type="entry name" value="PROAMNOPTASE"/>
</dbReference>
<keyword evidence="6 8" id="KW-0645">Protease</keyword>
<evidence type="ECO:0000256" key="4">
    <source>
        <dbReference type="ARBA" id="ARBA00022438"/>
    </source>
</evidence>
<dbReference type="SUPFAM" id="SSF53474">
    <property type="entry name" value="alpha/beta-Hydrolases"/>
    <property type="match status" value="1"/>
</dbReference>
<sequence>MYSQDLLQKITSEISRKNDVIESGYLDVTKLHSIYYEVYGNPQGFPIFIIHGGPGGYSNPIHNQLFDLNIFKLIYFDQRGTGRSKPYLELKDNNTNALIQDIESLRNYFKIDKINLFGSSWGTTLALAYSIKYPQNVKRILLRSVFLGRQEDINFLYEEGGASVYYPDYFEKYKNHVKRIHGKSLLEKYYKVFNKQISPLFRTDAAKYFYDWESSLVSVHKYTPKRFPDPEDRKLYLSISTLETHYFIHRCFFEKDNYILENTSKLDNITVDIVHGRQDVDCRPIGAYLLAKKLKKSKLYLVDNASHTIKDKPLWNALKKVANLWAKELSNPAKN</sequence>
<dbReference type="InterPro" id="IPR005944">
    <property type="entry name" value="Pro_iminopeptidase"/>
</dbReference>
<evidence type="ECO:0000256" key="1">
    <source>
        <dbReference type="ARBA" id="ARBA00001585"/>
    </source>
</evidence>
<keyword evidence="4 8" id="KW-0031">Aminopeptidase</keyword>
<keyword evidence="13" id="KW-1185">Reference proteome</keyword>
<dbReference type="AlphaFoldDB" id="A0A449ADQ5"/>
<dbReference type="InterPro" id="IPR029058">
    <property type="entry name" value="AB_hydrolase_fold"/>
</dbReference>
<evidence type="ECO:0000313" key="13">
    <source>
        <dbReference type="Proteomes" id="UP000289952"/>
    </source>
</evidence>
<dbReference type="NCBIfam" id="TIGR01249">
    <property type="entry name" value="pro_imino_pep_1"/>
    <property type="match status" value="1"/>
</dbReference>